<feature type="transmembrane region" description="Helical" evidence="10">
    <location>
        <begin position="397"/>
        <end position="417"/>
    </location>
</feature>
<dbReference type="InterPro" id="IPR005599">
    <property type="entry name" value="GPI_mannosylTrfase"/>
</dbReference>
<name>D3B2U7_HETP5</name>
<evidence type="ECO:0000256" key="8">
    <source>
        <dbReference type="ARBA" id="ARBA00022989"/>
    </source>
</evidence>
<dbReference type="AlphaFoldDB" id="D3B2U7"/>
<feature type="transmembrane region" description="Helical" evidence="10">
    <location>
        <begin position="272"/>
        <end position="290"/>
    </location>
</feature>
<dbReference type="GO" id="GO:0006487">
    <property type="term" value="P:protein N-linked glycosylation"/>
    <property type="evidence" value="ECO:0007669"/>
    <property type="project" value="TreeGrafter"/>
</dbReference>
<evidence type="ECO:0000313" key="12">
    <source>
        <dbReference type="Proteomes" id="UP000001396"/>
    </source>
</evidence>
<reference evidence="11 12" key="1">
    <citation type="journal article" date="2011" name="Genome Res.">
        <title>Phylogeny-wide analysis of social amoeba genomes highlights ancient origins for complex intercellular communication.</title>
        <authorList>
            <person name="Heidel A.J."/>
            <person name="Lawal H.M."/>
            <person name="Felder M."/>
            <person name="Schilde C."/>
            <person name="Helps N.R."/>
            <person name="Tunggal B."/>
            <person name="Rivero F."/>
            <person name="John U."/>
            <person name="Schleicher M."/>
            <person name="Eichinger L."/>
            <person name="Platzer M."/>
            <person name="Noegel A.A."/>
            <person name="Schaap P."/>
            <person name="Gloeckner G."/>
        </authorList>
    </citation>
    <scope>NUCLEOTIDE SEQUENCE [LARGE SCALE GENOMIC DNA]</scope>
    <source>
        <strain evidence="12">ATCC 26659 / Pp 5 / PN500</strain>
    </source>
</reference>
<protein>
    <recommendedName>
        <fullName evidence="10">Mannosyltransferase</fullName>
        <ecNumber evidence="10">2.4.1.-</ecNumber>
    </recommendedName>
</protein>
<keyword evidence="9 10" id="KW-0472">Membrane</keyword>
<dbReference type="PANTHER" id="PTHR22760">
    <property type="entry name" value="GLYCOSYLTRANSFERASE"/>
    <property type="match status" value="1"/>
</dbReference>
<accession>D3B2U7</accession>
<evidence type="ECO:0000256" key="5">
    <source>
        <dbReference type="ARBA" id="ARBA00022679"/>
    </source>
</evidence>
<evidence type="ECO:0000256" key="9">
    <source>
        <dbReference type="ARBA" id="ARBA00023136"/>
    </source>
</evidence>
<dbReference type="GeneID" id="31358234"/>
<dbReference type="GO" id="GO:0005789">
    <property type="term" value="C:endoplasmic reticulum membrane"/>
    <property type="evidence" value="ECO:0007669"/>
    <property type="project" value="UniProtKB-SubCell"/>
</dbReference>
<evidence type="ECO:0000256" key="4">
    <source>
        <dbReference type="ARBA" id="ARBA00022676"/>
    </source>
</evidence>
<keyword evidence="12" id="KW-1185">Reference proteome</keyword>
<feature type="transmembrane region" description="Helical" evidence="10">
    <location>
        <begin position="212"/>
        <end position="231"/>
    </location>
</feature>
<feature type="transmembrane region" description="Helical" evidence="10">
    <location>
        <begin position="328"/>
        <end position="352"/>
    </location>
</feature>
<feature type="transmembrane region" description="Helical" evidence="10">
    <location>
        <begin position="454"/>
        <end position="473"/>
    </location>
</feature>
<keyword evidence="4 10" id="KW-0328">Glycosyltransferase</keyword>
<dbReference type="OMA" id="PRDMHAK"/>
<gene>
    <name evidence="11" type="primary">alg9</name>
    <name evidence="11" type="ORF">PPL_02711</name>
</gene>
<comment type="pathway">
    <text evidence="2">Protein modification; protein glycosylation.</text>
</comment>
<keyword evidence="7 10" id="KW-0256">Endoplasmic reticulum</keyword>
<evidence type="ECO:0000256" key="7">
    <source>
        <dbReference type="ARBA" id="ARBA00022824"/>
    </source>
</evidence>
<dbReference type="GO" id="GO:0000026">
    <property type="term" value="F:alpha-1,2-mannosyltransferase activity"/>
    <property type="evidence" value="ECO:0007669"/>
    <property type="project" value="TreeGrafter"/>
</dbReference>
<dbReference type="RefSeq" id="XP_020435762.1">
    <property type="nucleotide sequence ID" value="XM_020573690.1"/>
</dbReference>
<keyword evidence="8 10" id="KW-1133">Transmembrane helix</keyword>
<evidence type="ECO:0000256" key="2">
    <source>
        <dbReference type="ARBA" id="ARBA00004922"/>
    </source>
</evidence>
<dbReference type="EC" id="2.4.1.-" evidence="10"/>
<dbReference type="InParanoid" id="D3B2U7"/>
<dbReference type="EMBL" id="ADBJ01000010">
    <property type="protein sequence ID" value="EFA83645.1"/>
    <property type="molecule type" value="Genomic_DNA"/>
</dbReference>
<keyword evidence="5 11" id="KW-0808">Transferase</keyword>
<feature type="transmembrane region" description="Helical" evidence="10">
    <location>
        <begin position="372"/>
        <end position="390"/>
    </location>
</feature>
<comment type="similarity">
    <text evidence="3 10">Belongs to the glycosyltransferase 22 family.</text>
</comment>
<evidence type="ECO:0000256" key="1">
    <source>
        <dbReference type="ARBA" id="ARBA00004477"/>
    </source>
</evidence>
<sequence>MYDTVLILPQCRATQIQNCEPRRSEDSQSHCRRSILNAPFDEMTLAMTELIAKNINDPSIKDWLFIYTHNIAHCYVMMEVEIDNGTTYKGQLYGGHMLIIDCDEPMNYWEPTHYLMYGHGLQTWEYSPVYALRSYCYLLIHSVTGKLFLEPLSQNNKVVLFYLIKIFIGLNSAFAQTIFIRGVNNRFGNKISLLTTLFMLCNPGLFLSTTTYLPTTFSMITIMFGYGFWMLNRPLLSVFSCAVSVFLGWPFVIVLCVPIALDLLYRRGIVKLLLWAIIPTVSVLLPMMAIDKQYYGKTVLAIWNIIAYNFTSSHAGGSQLYGIEHWTFYFINCFVNFNIVFLLSMLTIPLYFLLLLFKSNYLGTLNNLPRVLTLLIVSPYYIWFAFMTYLPHKEERFLFVIYPFICLTAAITIYLVINILKQLFLNDSYSHKKSDDNNQQVDSGFKRFIRSLNLFLQVMVVVLFFGLSASRIFSTYRNYTGAIDTYTYLYDHELRRGDTTEPLFPKFAFNKLDNNTVNSNFKGHLPKPFTGTSNIPSNMNDRNQEELDRYLDVSRCHYIIDFDYPSQQEPHYTVDPSFTPIFTTPFLDASQSSSLARAFYIPFYSDNKSKINK</sequence>
<evidence type="ECO:0000256" key="6">
    <source>
        <dbReference type="ARBA" id="ARBA00022692"/>
    </source>
</evidence>
<dbReference type="FunCoup" id="D3B2U7">
    <property type="interactions" value="878"/>
</dbReference>
<dbReference type="STRING" id="670386.D3B2U7"/>
<evidence type="ECO:0000256" key="3">
    <source>
        <dbReference type="ARBA" id="ARBA00007063"/>
    </source>
</evidence>
<dbReference type="Proteomes" id="UP000001396">
    <property type="component" value="Unassembled WGS sequence"/>
</dbReference>
<keyword evidence="6 10" id="KW-0812">Transmembrane</keyword>
<evidence type="ECO:0000256" key="10">
    <source>
        <dbReference type="RuleBase" id="RU363075"/>
    </source>
</evidence>
<proteinExistence type="inferred from homology"/>
<feature type="transmembrane region" description="Helical" evidence="10">
    <location>
        <begin position="159"/>
        <end position="180"/>
    </location>
</feature>
<organism evidence="11 12">
    <name type="scientific">Heterostelium pallidum (strain ATCC 26659 / Pp 5 / PN500)</name>
    <name type="common">Cellular slime mold</name>
    <name type="synonym">Polysphondylium pallidum</name>
    <dbReference type="NCBI Taxonomy" id="670386"/>
    <lineage>
        <taxon>Eukaryota</taxon>
        <taxon>Amoebozoa</taxon>
        <taxon>Evosea</taxon>
        <taxon>Eumycetozoa</taxon>
        <taxon>Dictyostelia</taxon>
        <taxon>Acytosteliales</taxon>
        <taxon>Acytosteliaceae</taxon>
        <taxon>Heterostelium</taxon>
    </lineage>
</organism>
<dbReference type="UniPathway" id="UPA00378"/>
<dbReference type="Pfam" id="PF03901">
    <property type="entry name" value="Glyco_transf_22"/>
    <property type="match status" value="1"/>
</dbReference>
<comment type="subcellular location">
    <subcellularLocation>
        <location evidence="1 10">Endoplasmic reticulum membrane</location>
        <topology evidence="1 10">Multi-pass membrane protein</topology>
    </subcellularLocation>
</comment>
<dbReference type="PANTHER" id="PTHR22760:SF2">
    <property type="entry name" value="ALPHA-1,2-MANNOSYLTRANSFERASE ALG9"/>
    <property type="match status" value="1"/>
</dbReference>
<comment type="caution">
    <text evidence="11">The sequence shown here is derived from an EMBL/GenBank/DDBJ whole genome shotgun (WGS) entry which is preliminary data.</text>
</comment>
<evidence type="ECO:0000313" key="11">
    <source>
        <dbReference type="EMBL" id="EFA83645.1"/>
    </source>
</evidence>
<feature type="transmembrane region" description="Helical" evidence="10">
    <location>
        <begin position="238"/>
        <end position="260"/>
    </location>
</feature>